<keyword evidence="1" id="KW-0472">Membrane</keyword>
<comment type="caution">
    <text evidence="2">The sequence shown here is derived from an EMBL/GenBank/DDBJ whole genome shotgun (WGS) entry which is preliminary data.</text>
</comment>
<accession>A0ABV3DBE2</accession>
<gene>
    <name evidence="2" type="ORF">AB0C36_03110</name>
</gene>
<protein>
    <submittedName>
        <fullName evidence="2">Uncharacterized protein</fullName>
    </submittedName>
</protein>
<sequence length="75" mass="7867">MDDGSTDYMAPLLTLVNYVAWIVLCLCFVGLLICAARLAMSYRSGDPGNEVVGLLWVMAACVLVGSAGGIVSALR</sequence>
<keyword evidence="1" id="KW-0812">Transmembrane</keyword>
<reference evidence="2 3" key="1">
    <citation type="submission" date="2024-06" db="EMBL/GenBank/DDBJ databases">
        <title>The Natural Products Discovery Center: Release of the First 8490 Sequenced Strains for Exploring Actinobacteria Biosynthetic Diversity.</title>
        <authorList>
            <person name="Kalkreuter E."/>
            <person name="Kautsar S.A."/>
            <person name="Yang D."/>
            <person name="Bader C.D."/>
            <person name="Teijaro C.N."/>
            <person name="Fluegel L."/>
            <person name="Davis C.M."/>
            <person name="Simpson J.R."/>
            <person name="Lauterbach L."/>
            <person name="Steele A.D."/>
            <person name="Gui C."/>
            <person name="Meng S."/>
            <person name="Li G."/>
            <person name="Viehrig K."/>
            <person name="Ye F."/>
            <person name="Su P."/>
            <person name="Kiefer A.F."/>
            <person name="Nichols A."/>
            <person name="Cepeda A.J."/>
            <person name="Yan W."/>
            <person name="Fan B."/>
            <person name="Jiang Y."/>
            <person name="Adhikari A."/>
            <person name="Zheng C.-J."/>
            <person name="Schuster L."/>
            <person name="Cowan T.M."/>
            <person name="Smanski M.J."/>
            <person name="Chevrette M.G."/>
            <person name="De Carvalho L.P.S."/>
            <person name="Shen B."/>
        </authorList>
    </citation>
    <scope>NUCLEOTIDE SEQUENCE [LARGE SCALE GENOMIC DNA]</scope>
    <source>
        <strain evidence="2 3">NPDC048946</strain>
    </source>
</reference>
<evidence type="ECO:0000313" key="3">
    <source>
        <dbReference type="Proteomes" id="UP001551482"/>
    </source>
</evidence>
<name>A0ABV3DBE2_9ACTN</name>
<feature type="transmembrane region" description="Helical" evidence="1">
    <location>
        <begin position="51"/>
        <end position="74"/>
    </location>
</feature>
<dbReference type="EMBL" id="JBEZFP010000005">
    <property type="protein sequence ID" value="MEU8132474.1"/>
    <property type="molecule type" value="Genomic_DNA"/>
</dbReference>
<keyword evidence="1" id="KW-1133">Transmembrane helix</keyword>
<organism evidence="2 3">
    <name type="scientific">Streptodolium elevatio</name>
    <dbReference type="NCBI Taxonomy" id="3157996"/>
    <lineage>
        <taxon>Bacteria</taxon>
        <taxon>Bacillati</taxon>
        <taxon>Actinomycetota</taxon>
        <taxon>Actinomycetes</taxon>
        <taxon>Kitasatosporales</taxon>
        <taxon>Streptomycetaceae</taxon>
        <taxon>Streptodolium</taxon>
    </lineage>
</organism>
<dbReference type="Proteomes" id="UP001551482">
    <property type="component" value="Unassembled WGS sequence"/>
</dbReference>
<keyword evidence="3" id="KW-1185">Reference proteome</keyword>
<proteinExistence type="predicted"/>
<evidence type="ECO:0000313" key="2">
    <source>
        <dbReference type="EMBL" id="MEU8132474.1"/>
    </source>
</evidence>
<dbReference type="RefSeq" id="WP_358348357.1">
    <property type="nucleotide sequence ID" value="NZ_JBEZFP010000005.1"/>
</dbReference>
<feature type="transmembrane region" description="Helical" evidence="1">
    <location>
        <begin position="18"/>
        <end position="39"/>
    </location>
</feature>
<evidence type="ECO:0000256" key="1">
    <source>
        <dbReference type="SAM" id="Phobius"/>
    </source>
</evidence>